<dbReference type="PANTHER" id="PTHR42841">
    <property type="entry name" value="AMINE OXIDASE"/>
    <property type="match status" value="1"/>
</dbReference>
<accession>A0A6B0GNC2</accession>
<dbReference type="Gene3D" id="3.50.50.60">
    <property type="entry name" value="FAD/NAD(P)-binding domain"/>
    <property type="match status" value="1"/>
</dbReference>
<evidence type="ECO:0000259" key="1">
    <source>
        <dbReference type="Pfam" id="PF01593"/>
    </source>
</evidence>
<comment type="caution">
    <text evidence="2">The sequence shown here is derived from an EMBL/GenBank/DDBJ whole genome shotgun (WGS) entry which is preliminary data.</text>
</comment>
<dbReference type="SUPFAM" id="SSF51905">
    <property type="entry name" value="FAD/NAD(P)-binding domain"/>
    <property type="match status" value="1"/>
</dbReference>
<feature type="domain" description="Amine oxidase" evidence="1">
    <location>
        <begin position="11"/>
        <end position="415"/>
    </location>
</feature>
<evidence type="ECO:0000313" key="2">
    <source>
        <dbReference type="EMBL" id="MWG36426.1"/>
    </source>
</evidence>
<dbReference type="Proteomes" id="UP000451471">
    <property type="component" value="Unassembled WGS sequence"/>
</dbReference>
<keyword evidence="3" id="KW-1185">Reference proteome</keyword>
<dbReference type="RefSeq" id="WP_158206083.1">
    <property type="nucleotide sequence ID" value="NZ_WSZK01000035.1"/>
</dbReference>
<dbReference type="EMBL" id="WSZK01000035">
    <property type="protein sequence ID" value="MWG36426.1"/>
    <property type="molecule type" value="Genomic_DNA"/>
</dbReference>
<reference evidence="2 3" key="1">
    <citation type="submission" date="2019-12" db="EMBL/GenBank/DDBJ databases">
        <title>Halocatena pleomorpha gen. nov. sp. nov., an extremely halophilic archaeon of family Halobacteriaceae isolated from saltpan soil.</title>
        <authorList>
            <person name="Pal Y."/>
            <person name="Verma A."/>
            <person name="Krishnamurthi S."/>
            <person name="Kumar P."/>
        </authorList>
    </citation>
    <scope>NUCLEOTIDE SEQUENCE [LARGE SCALE GENOMIC DNA]</scope>
    <source>
        <strain evidence="2 3">JCM 16495</strain>
    </source>
</reference>
<dbReference type="PRINTS" id="PR00411">
    <property type="entry name" value="PNDRDTASEI"/>
</dbReference>
<organism evidence="2 3">
    <name type="scientific">Halomarina oriensis</name>
    <dbReference type="NCBI Taxonomy" id="671145"/>
    <lineage>
        <taxon>Archaea</taxon>
        <taxon>Methanobacteriati</taxon>
        <taxon>Methanobacteriota</taxon>
        <taxon>Stenosarchaea group</taxon>
        <taxon>Halobacteria</taxon>
        <taxon>Halobacteriales</taxon>
        <taxon>Natronomonadaceae</taxon>
        <taxon>Halomarina</taxon>
    </lineage>
</organism>
<dbReference type="GO" id="GO:0016491">
    <property type="term" value="F:oxidoreductase activity"/>
    <property type="evidence" value="ECO:0007669"/>
    <property type="project" value="InterPro"/>
</dbReference>
<dbReference type="InterPro" id="IPR036188">
    <property type="entry name" value="FAD/NAD-bd_sf"/>
</dbReference>
<protein>
    <submittedName>
        <fullName evidence="2">FAD-dependent oxidoreductase</fullName>
    </submittedName>
</protein>
<dbReference type="InterPro" id="IPR002937">
    <property type="entry name" value="Amino_oxidase"/>
</dbReference>
<gene>
    <name evidence="2" type="ORF">GQS65_18375</name>
</gene>
<proteinExistence type="predicted"/>
<dbReference type="AlphaFoldDB" id="A0A6B0GNC2"/>
<evidence type="ECO:0000313" key="3">
    <source>
        <dbReference type="Proteomes" id="UP000451471"/>
    </source>
</evidence>
<name>A0A6B0GNC2_9EURY</name>
<dbReference type="Pfam" id="PF01593">
    <property type="entry name" value="Amino_oxidase"/>
    <property type="match status" value="1"/>
</dbReference>
<dbReference type="OrthoDB" id="202781at2157"/>
<sequence length="420" mass="45220">MSHVAVVGGGLAGLVAARRLAESGAEVELLEREETVGGRVRTAHEDGFTFDRGFQVLFTAYPAVQRELDLRALSLRRFTPGAVLARPRHRSVLSDPLRDPGSATETLFNREIQLTDKLRTFALQRELRHRDPDEVLDGPDDTIESYLAARGFSQAYVENFAAPFYGGITLDRSLGTSSAVFEYTFKMLSAGDIAVPADGMGAIGEQLADTAAEAGATIRTGVPVRSLDTTGDGVRVDTLDDEVHADAVVVATDPKAAADLTGVETPTESRGCVTQHFSLPAHVDLETGKRLVLNTADDRPNQVVPMTSVAPEYAPDGQQLLSATFLGTPTQDDDVLAAEVREALESWYPSRRFSELDLLRTDRIEFAQFAQPPGFRDTLPDADAPAGPVVLAGDYTRWSSINGALDSGRVAAETVGRHVD</sequence>